<dbReference type="PANTHER" id="PTHR12770">
    <property type="entry name" value="RUS1 FAMILY PROTEIN C16ORF58"/>
    <property type="match status" value="1"/>
</dbReference>
<feature type="domain" description="Protein root UVB sensitive/RUS" evidence="2">
    <location>
        <begin position="103"/>
        <end position="329"/>
    </location>
</feature>
<evidence type="ECO:0000313" key="4">
    <source>
        <dbReference type="Proteomes" id="UP001159364"/>
    </source>
</evidence>
<accession>A0AAV8UBV0</accession>
<dbReference type="InterPro" id="IPR054549">
    <property type="entry name" value="UVB_sens_RUS_dom"/>
</dbReference>
<evidence type="ECO:0000313" key="3">
    <source>
        <dbReference type="EMBL" id="KAJ8898936.1"/>
    </source>
</evidence>
<dbReference type="InterPro" id="IPR006968">
    <property type="entry name" value="RUS_fam"/>
</dbReference>
<name>A0AAV8UBV0_9ROSI</name>
<evidence type="ECO:0000259" key="2">
    <source>
        <dbReference type="Pfam" id="PF04884"/>
    </source>
</evidence>
<dbReference type="Pfam" id="PF04884">
    <property type="entry name" value="UVB_sens_prot"/>
    <property type="match status" value="1"/>
</dbReference>
<sequence>MCSALQLSFPARAFESSRNCRTNRALGFQILQSPVRSVHREGEEQEANIERRTPCEQQVILVERYGNGNVKRYVVDDESGFKSLLEDSVNNRFEELNHSDSELSWLPNIVKDFILPAGFPGSVSSDYLQYMLLQFPTNVTGWICHTLVTSTLLKAVGVGSFTGTSTAASAAAIRWVSKDGIGALGRLIIGGRFGNLFDDDPKQWRMYADFIGSAGSIFDLTTQVYPAYFLPLASLGNLTKAVARGLKDPSFRVIQNHFAISGNLGEVAAKEEVWEVAAQLLGLTLGILILDTPVLVQSFPVLTFTWLSMRLLHLWLRYLSLSVLQFDTVRLLYNRVLFSLVLN</sequence>
<protein>
    <recommendedName>
        <fullName evidence="2">Protein root UVB sensitive/RUS domain-containing protein</fullName>
    </recommendedName>
</protein>
<gene>
    <name evidence="3" type="ORF">K2173_008430</name>
</gene>
<reference evidence="3 4" key="1">
    <citation type="submission" date="2021-09" db="EMBL/GenBank/DDBJ databases">
        <title>Genomic insights and catalytic innovation underlie evolution of tropane alkaloids biosynthesis.</title>
        <authorList>
            <person name="Wang Y.-J."/>
            <person name="Tian T."/>
            <person name="Huang J.-P."/>
            <person name="Huang S.-X."/>
        </authorList>
    </citation>
    <scope>NUCLEOTIDE SEQUENCE [LARGE SCALE GENOMIC DNA]</scope>
    <source>
        <strain evidence="3">KIB-2018</strain>
        <tissue evidence="3">Leaf</tissue>
    </source>
</reference>
<dbReference type="AlphaFoldDB" id="A0AAV8UBV0"/>
<dbReference type="EMBL" id="JAIWQS010000008">
    <property type="protein sequence ID" value="KAJ8898936.1"/>
    <property type="molecule type" value="Genomic_DNA"/>
</dbReference>
<dbReference type="PANTHER" id="PTHR12770:SF27">
    <property type="entry name" value="PROTEIN ROOT UVB SENSITIVE 5"/>
    <property type="match status" value="1"/>
</dbReference>
<keyword evidence="4" id="KW-1185">Reference proteome</keyword>
<dbReference type="Proteomes" id="UP001159364">
    <property type="component" value="Linkage Group LG08"/>
</dbReference>
<organism evidence="3 4">
    <name type="scientific">Erythroxylum novogranatense</name>
    <dbReference type="NCBI Taxonomy" id="1862640"/>
    <lineage>
        <taxon>Eukaryota</taxon>
        <taxon>Viridiplantae</taxon>
        <taxon>Streptophyta</taxon>
        <taxon>Embryophyta</taxon>
        <taxon>Tracheophyta</taxon>
        <taxon>Spermatophyta</taxon>
        <taxon>Magnoliopsida</taxon>
        <taxon>eudicotyledons</taxon>
        <taxon>Gunneridae</taxon>
        <taxon>Pentapetalae</taxon>
        <taxon>rosids</taxon>
        <taxon>fabids</taxon>
        <taxon>Malpighiales</taxon>
        <taxon>Erythroxylaceae</taxon>
        <taxon>Erythroxylum</taxon>
    </lineage>
</organism>
<evidence type="ECO:0000256" key="1">
    <source>
        <dbReference type="ARBA" id="ARBA00007558"/>
    </source>
</evidence>
<comment type="similarity">
    <text evidence="1">Belongs to the RUS1 family.</text>
</comment>
<proteinExistence type="inferred from homology"/>
<comment type="caution">
    <text evidence="3">The sequence shown here is derived from an EMBL/GenBank/DDBJ whole genome shotgun (WGS) entry which is preliminary data.</text>
</comment>